<gene>
    <name evidence="1" type="ORF">g.36726</name>
</gene>
<accession>A0A1B6DUZ1</accession>
<dbReference type="EMBL" id="GEDC01007805">
    <property type="protein sequence ID" value="JAS29493.1"/>
    <property type="molecule type" value="Transcribed_RNA"/>
</dbReference>
<dbReference type="AlphaFoldDB" id="A0A1B6DUZ1"/>
<protein>
    <submittedName>
        <fullName evidence="1">Uncharacterized protein</fullName>
    </submittedName>
</protein>
<organism evidence="1">
    <name type="scientific">Clastoptera arizonana</name>
    <name type="common">Arizona spittle bug</name>
    <dbReference type="NCBI Taxonomy" id="38151"/>
    <lineage>
        <taxon>Eukaryota</taxon>
        <taxon>Metazoa</taxon>
        <taxon>Ecdysozoa</taxon>
        <taxon>Arthropoda</taxon>
        <taxon>Hexapoda</taxon>
        <taxon>Insecta</taxon>
        <taxon>Pterygota</taxon>
        <taxon>Neoptera</taxon>
        <taxon>Paraneoptera</taxon>
        <taxon>Hemiptera</taxon>
        <taxon>Auchenorrhyncha</taxon>
        <taxon>Cercopoidea</taxon>
        <taxon>Clastopteridae</taxon>
        <taxon>Clastoptera</taxon>
    </lineage>
</organism>
<evidence type="ECO:0000313" key="1">
    <source>
        <dbReference type="EMBL" id="JAS29493.1"/>
    </source>
</evidence>
<proteinExistence type="predicted"/>
<sequence>LRYTSLKKILNDMEIVKMYSQVNAAKTEQVIRLFKEACVKNLTLDPPVKTEQPFIVIDGENYRRNNIITRLLAAKIKGFHITHPPFCLKSFRYFFRKKTRIRRLYLMLLNYAAAYTAKHNEKQPTVVNGYWYEHAAYILSCLNFPLDQKALESYQLPSDLLKPQLCFYIKDKVTIGHKKYFSPLFQTSTPKKLQILKNMYNITIVNENRTDEEIAQFMADAYNTYLHNGTTVFNK</sequence>
<feature type="non-terminal residue" evidence="1">
    <location>
        <position position="1"/>
    </location>
</feature>
<name>A0A1B6DUZ1_9HEMI</name>
<reference evidence="1" key="1">
    <citation type="submission" date="2015-12" db="EMBL/GenBank/DDBJ databases">
        <title>De novo transcriptome assembly of four potential Pierce s Disease insect vectors from Arizona vineyards.</title>
        <authorList>
            <person name="Tassone E.E."/>
        </authorList>
    </citation>
    <scope>NUCLEOTIDE SEQUENCE</scope>
</reference>